<evidence type="ECO:0000313" key="2">
    <source>
        <dbReference type="Proteomes" id="UP000315750"/>
    </source>
</evidence>
<reference evidence="1 2" key="1">
    <citation type="submission" date="2019-02" db="EMBL/GenBank/DDBJ databases">
        <title>Deep-cultivation of Planctomycetes and their phenomic and genomic characterization uncovers novel biology.</title>
        <authorList>
            <person name="Wiegand S."/>
            <person name="Jogler M."/>
            <person name="Boedeker C."/>
            <person name="Pinto D."/>
            <person name="Vollmers J."/>
            <person name="Rivas-Marin E."/>
            <person name="Kohn T."/>
            <person name="Peeters S.H."/>
            <person name="Heuer A."/>
            <person name="Rast P."/>
            <person name="Oberbeckmann S."/>
            <person name="Bunk B."/>
            <person name="Jeske O."/>
            <person name="Meyerdierks A."/>
            <person name="Storesund J.E."/>
            <person name="Kallscheuer N."/>
            <person name="Luecker S."/>
            <person name="Lage O.M."/>
            <person name="Pohl T."/>
            <person name="Merkel B.J."/>
            <person name="Hornburger P."/>
            <person name="Mueller R.-W."/>
            <person name="Bruemmer F."/>
            <person name="Labrenz M."/>
            <person name="Spormann A.M."/>
            <person name="Op den Camp H."/>
            <person name="Overmann J."/>
            <person name="Amann R."/>
            <person name="Jetten M.S.M."/>
            <person name="Mascher T."/>
            <person name="Medema M.H."/>
            <person name="Devos D.P."/>
            <person name="Kaster A.-K."/>
            <person name="Ovreas L."/>
            <person name="Rohde M."/>
            <person name="Galperin M.Y."/>
            <person name="Jogler C."/>
        </authorList>
    </citation>
    <scope>NUCLEOTIDE SEQUENCE [LARGE SCALE GENOMIC DNA]</scope>
    <source>
        <strain evidence="1 2">Pan181</strain>
    </source>
</reference>
<protein>
    <submittedName>
        <fullName evidence="1">Uncharacterized protein</fullName>
    </submittedName>
</protein>
<dbReference type="EMBL" id="CP036278">
    <property type="protein sequence ID" value="QDU57532.1"/>
    <property type="molecule type" value="Genomic_DNA"/>
</dbReference>
<accession>A0A518AS32</accession>
<dbReference type="RefSeq" id="WP_145248763.1">
    <property type="nucleotide sequence ID" value="NZ_CP036278.1"/>
</dbReference>
<dbReference type="Proteomes" id="UP000315750">
    <property type="component" value="Chromosome"/>
</dbReference>
<dbReference type="KEGG" id="amuc:Pan181_37500"/>
<sequence>MSVVAKSRIRGNFEGWKGNGTYELENGQRWEQTRYRYRYRYKYRPKAEVIRRGGRHYLYVECMNEPIEVRRA</sequence>
<name>A0A518AS32_9BACT</name>
<gene>
    <name evidence="1" type="ORF">Pan181_37500</name>
</gene>
<evidence type="ECO:0000313" key="1">
    <source>
        <dbReference type="EMBL" id="QDU57532.1"/>
    </source>
</evidence>
<dbReference type="OrthoDB" id="4750212at2"/>
<organism evidence="1 2">
    <name type="scientific">Aeoliella mucimassa</name>
    <dbReference type="NCBI Taxonomy" id="2527972"/>
    <lineage>
        <taxon>Bacteria</taxon>
        <taxon>Pseudomonadati</taxon>
        <taxon>Planctomycetota</taxon>
        <taxon>Planctomycetia</taxon>
        <taxon>Pirellulales</taxon>
        <taxon>Lacipirellulaceae</taxon>
        <taxon>Aeoliella</taxon>
    </lineage>
</organism>
<proteinExistence type="predicted"/>
<dbReference type="AlphaFoldDB" id="A0A518AS32"/>
<keyword evidence="2" id="KW-1185">Reference proteome</keyword>